<accession>A0ABV5TE72</accession>
<gene>
    <name evidence="2" type="ORF">ACFFRH_18145</name>
</gene>
<dbReference type="InterPro" id="IPR002559">
    <property type="entry name" value="Transposase_11"/>
</dbReference>
<comment type="caution">
    <text evidence="2">The sequence shown here is derived from an EMBL/GenBank/DDBJ whole genome shotgun (WGS) entry which is preliminary data.</text>
</comment>
<organism evidence="2 3">
    <name type="scientific">Streptosporangium vulgare</name>
    <dbReference type="NCBI Taxonomy" id="46190"/>
    <lineage>
        <taxon>Bacteria</taxon>
        <taxon>Bacillati</taxon>
        <taxon>Actinomycetota</taxon>
        <taxon>Actinomycetes</taxon>
        <taxon>Streptosporangiales</taxon>
        <taxon>Streptosporangiaceae</taxon>
        <taxon>Streptosporangium</taxon>
    </lineage>
</organism>
<dbReference type="RefSeq" id="WP_386157923.1">
    <property type="nucleotide sequence ID" value="NZ_JBHMBS010000007.1"/>
</dbReference>
<sequence>MSWLTRSGCLLCVIVTVAPVQDRDGAHSVLARLREEFSTISLVWADGYTGRLVTWAGQVLGLTVTIVRRSDDVRGFVVLPRRWVVERTFAWLARYRRLVRI</sequence>
<dbReference type="EMBL" id="JBHMBS010000007">
    <property type="protein sequence ID" value="MFB9677405.1"/>
    <property type="molecule type" value="Genomic_DNA"/>
</dbReference>
<dbReference type="Pfam" id="PF01609">
    <property type="entry name" value="DDE_Tnp_1"/>
    <property type="match status" value="1"/>
</dbReference>
<proteinExistence type="predicted"/>
<evidence type="ECO:0000313" key="3">
    <source>
        <dbReference type="Proteomes" id="UP001589610"/>
    </source>
</evidence>
<evidence type="ECO:0000313" key="2">
    <source>
        <dbReference type="EMBL" id="MFB9677405.1"/>
    </source>
</evidence>
<dbReference type="Proteomes" id="UP001589610">
    <property type="component" value="Unassembled WGS sequence"/>
</dbReference>
<evidence type="ECO:0000259" key="1">
    <source>
        <dbReference type="Pfam" id="PF01609"/>
    </source>
</evidence>
<dbReference type="PANTHER" id="PTHR30007">
    <property type="entry name" value="PHP DOMAIN PROTEIN"/>
    <property type="match status" value="1"/>
</dbReference>
<feature type="domain" description="Transposase IS4-like" evidence="1">
    <location>
        <begin position="5"/>
        <end position="97"/>
    </location>
</feature>
<dbReference type="PANTHER" id="PTHR30007:SF0">
    <property type="entry name" value="TRANSPOSASE"/>
    <property type="match status" value="1"/>
</dbReference>
<keyword evidence="3" id="KW-1185">Reference proteome</keyword>
<protein>
    <submittedName>
        <fullName evidence="2">Transposase</fullName>
    </submittedName>
</protein>
<name>A0ABV5TE72_9ACTN</name>
<reference evidence="2 3" key="1">
    <citation type="submission" date="2024-09" db="EMBL/GenBank/DDBJ databases">
        <authorList>
            <person name="Sun Q."/>
            <person name="Mori K."/>
        </authorList>
    </citation>
    <scope>NUCLEOTIDE SEQUENCE [LARGE SCALE GENOMIC DNA]</scope>
    <source>
        <strain evidence="2 3">JCM 3028</strain>
    </source>
</reference>